<reference evidence="2 3" key="1">
    <citation type="journal article" date="2019" name="Emerg. Microbes Infect.">
        <title>Comprehensive subspecies identification of 175 nontuberculous mycobacteria species based on 7547 genomic profiles.</title>
        <authorList>
            <person name="Matsumoto Y."/>
            <person name="Kinjo T."/>
            <person name="Motooka D."/>
            <person name="Nabeya D."/>
            <person name="Jung N."/>
            <person name="Uechi K."/>
            <person name="Horii T."/>
            <person name="Iida T."/>
            <person name="Fujita J."/>
            <person name="Nakamura S."/>
        </authorList>
    </citation>
    <scope>NUCLEOTIDE SEQUENCE [LARGE SCALE GENOMIC DNA]</scope>
    <source>
        <strain evidence="2 3">JCM 30396</strain>
    </source>
</reference>
<dbReference type="Proteomes" id="UP000467148">
    <property type="component" value="Chromosome"/>
</dbReference>
<accession>A0A7I7T8M6</accession>
<dbReference type="AlphaFoldDB" id="A0A7I7T8M6"/>
<keyword evidence="3" id="KW-1185">Reference proteome</keyword>
<sequence length="75" mass="8124">MLFETGADGVKVVGDPALVGVVEERTDHRRADPELIGMQPEFLQDGDQRSHGSNAPTEKIPPTVAVMTAWDNILP</sequence>
<dbReference type="KEGG" id="mhev:MHEL_27390"/>
<feature type="region of interest" description="Disordered" evidence="1">
    <location>
        <begin position="24"/>
        <end position="61"/>
    </location>
</feature>
<feature type="compositionally biased region" description="Basic and acidic residues" evidence="1">
    <location>
        <begin position="24"/>
        <end position="33"/>
    </location>
</feature>
<evidence type="ECO:0000313" key="2">
    <source>
        <dbReference type="EMBL" id="BBY64496.1"/>
    </source>
</evidence>
<dbReference type="EMBL" id="AP022596">
    <property type="protein sequence ID" value="BBY64496.1"/>
    <property type="molecule type" value="Genomic_DNA"/>
</dbReference>
<name>A0A7I7T8M6_9MYCO</name>
<evidence type="ECO:0000313" key="3">
    <source>
        <dbReference type="Proteomes" id="UP000467148"/>
    </source>
</evidence>
<evidence type="ECO:0000256" key="1">
    <source>
        <dbReference type="SAM" id="MobiDB-lite"/>
    </source>
</evidence>
<organism evidence="2 3">
    <name type="scientific">Mycolicibacterium helvum</name>
    <dbReference type="NCBI Taxonomy" id="1534349"/>
    <lineage>
        <taxon>Bacteria</taxon>
        <taxon>Bacillati</taxon>
        <taxon>Actinomycetota</taxon>
        <taxon>Actinomycetes</taxon>
        <taxon>Mycobacteriales</taxon>
        <taxon>Mycobacteriaceae</taxon>
        <taxon>Mycolicibacterium</taxon>
    </lineage>
</organism>
<protein>
    <submittedName>
        <fullName evidence="2">Uncharacterized protein</fullName>
    </submittedName>
</protein>
<proteinExistence type="predicted"/>
<gene>
    <name evidence="2" type="ORF">MHEL_27390</name>
</gene>